<evidence type="ECO:0000313" key="2">
    <source>
        <dbReference type="EMBL" id="MDO7842455.1"/>
    </source>
</evidence>
<dbReference type="InterPro" id="IPR037401">
    <property type="entry name" value="SnoaL-like"/>
</dbReference>
<gene>
    <name evidence="2" type="ORF">Q5H94_08950</name>
</gene>
<comment type="caution">
    <text evidence="2">The sequence shown here is derived from an EMBL/GenBank/DDBJ whole genome shotgun (WGS) entry which is preliminary data.</text>
</comment>
<dbReference type="Pfam" id="PF12680">
    <property type="entry name" value="SnoaL_2"/>
    <property type="match status" value="1"/>
</dbReference>
<dbReference type="Gene3D" id="3.10.450.50">
    <property type="match status" value="1"/>
</dbReference>
<dbReference type="InterPro" id="IPR032710">
    <property type="entry name" value="NTF2-like_dom_sf"/>
</dbReference>
<protein>
    <submittedName>
        <fullName evidence="2">Nuclear transport factor 2 family protein</fullName>
    </submittedName>
</protein>
<keyword evidence="3" id="KW-1185">Reference proteome</keyword>
<dbReference type="Proteomes" id="UP001176468">
    <property type="component" value="Unassembled WGS sequence"/>
</dbReference>
<sequence>MSMSDRLATAREMIARYNAQDADGYVALMTEDACEATYRGAVLREGREGVRSGLKAMFAQFPENRAEILDEYVLGETVVLHEDVSRSPGGEAFKVMSVYTFEGEKVARVEFIR</sequence>
<reference evidence="2" key="1">
    <citation type="submission" date="2023-07" db="EMBL/GenBank/DDBJ databases">
        <authorList>
            <person name="Kim M.K."/>
        </authorList>
    </citation>
    <scope>NUCLEOTIDE SEQUENCE</scope>
    <source>
        <strain evidence="2">CA1-15</strain>
    </source>
</reference>
<dbReference type="SUPFAM" id="SSF54427">
    <property type="entry name" value="NTF2-like"/>
    <property type="match status" value="1"/>
</dbReference>
<feature type="domain" description="SnoaL-like" evidence="1">
    <location>
        <begin position="10"/>
        <end position="109"/>
    </location>
</feature>
<name>A0ABT8ZY06_9SPHN</name>
<dbReference type="EMBL" id="JAUQSZ010000005">
    <property type="protein sequence ID" value="MDO7842455.1"/>
    <property type="molecule type" value="Genomic_DNA"/>
</dbReference>
<organism evidence="2 3">
    <name type="scientific">Sphingomonas immobilis</name>
    <dbReference type="NCBI Taxonomy" id="3063997"/>
    <lineage>
        <taxon>Bacteria</taxon>
        <taxon>Pseudomonadati</taxon>
        <taxon>Pseudomonadota</taxon>
        <taxon>Alphaproteobacteria</taxon>
        <taxon>Sphingomonadales</taxon>
        <taxon>Sphingomonadaceae</taxon>
        <taxon>Sphingomonas</taxon>
    </lineage>
</organism>
<proteinExistence type="predicted"/>
<accession>A0ABT8ZY06</accession>
<evidence type="ECO:0000313" key="3">
    <source>
        <dbReference type="Proteomes" id="UP001176468"/>
    </source>
</evidence>
<evidence type="ECO:0000259" key="1">
    <source>
        <dbReference type="Pfam" id="PF12680"/>
    </source>
</evidence>